<proteinExistence type="inferred from homology"/>
<dbReference type="Gene3D" id="3.40.50.620">
    <property type="entry name" value="HUPs"/>
    <property type="match status" value="1"/>
</dbReference>
<dbReference type="Pfam" id="PF00582">
    <property type="entry name" value="Usp"/>
    <property type="match status" value="1"/>
</dbReference>
<dbReference type="EMBL" id="RXNU01000002">
    <property type="protein sequence ID" value="RTR40025.1"/>
    <property type="molecule type" value="Genomic_DNA"/>
</dbReference>
<dbReference type="PRINTS" id="PR01438">
    <property type="entry name" value="UNVRSLSTRESS"/>
</dbReference>
<accession>A0A3S0RZH7</accession>
<reference evidence="3 4" key="1">
    <citation type="submission" date="2018-12" db="EMBL/GenBank/DDBJ databases">
        <authorList>
            <person name="Yu L."/>
        </authorList>
    </citation>
    <scope>NUCLEOTIDE SEQUENCE [LARGE SCALE GENOMIC DNA]</scope>
    <source>
        <strain evidence="3 4">HAW-EB2</strain>
    </source>
</reference>
<sequence length="143" mass="15641">MRTRQILCPTDFSETASHALGYAMEMARHYEVGIRLLHVIDKPFGDKHTRVLSVTSEELATRLGGEAAEKMQKLIDDLDTEVKIEVLIRHGHATKQILDAAKEVNAGMIVMASHGYTGLSHFLHPNVAEAIAGGAECPVLVVK</sequence>
<dbReference type="SUPFAM" id="SSF52402">
    <property type="entry name" value="Adenine nucleotide alpha hydrolases-like"/>
    <property type="match status" value="1"/>
</dbReference>
<dbReference type="InterPro" id="IPR014729">
    <property type="entry name" value="Rossmann-like_a/b/a_fold"/>
</dbReference>
<dbReference type="RefSeq" id="WP_126519046.1">
    <property type="nucleotide sequence ID" value="NZ_RXNU01000002.1"/>
</dbReference>
<evidence type="ECO:0000259" key="2">
    <source>
        <dbReference type="Pfam" id="PF00582"/>
    </source>
</evidence>
<dbReference type="CDD" id="cd00293">
    <property type="entry name" value="USP-like"/>
    <property type="match status" value="1"/>
</dbReference>
<protein>
    <submittedName>
        <fullName evidence="3">Universal stress protein</fullName>
    </submittedName>
</protein>
<evidence type="ECO:0000313" key="3">
    <source>
        <dbReference type="EMBL" id="RTR40025.1"/>
    </source>
</evidence>
<dbReference type="InterPro" id="IPR006016">
    <property type="entry name" value="UspA"/>
</dbReference>
<dbReference type="Proteomes" id="UP000267448">
    <property type="component" value="Unassembled WGS sequence"/>
</dbReference>
<organism evidence="3 4">
    <name type="scientific">Shewanella canadensis</name>
    <dbReference type="NCBI Taxonomy" id="271096"/>
    <lineage>
        <taxon>Bacteria</taxon>
        <taxon>Pseudomonadati</taxon>
        <taxon>Pseudomonadota</taxon>
        <taxon>Gammaproteobacteria</taxon>
        <taxon>Alteromonadales</taxon>
        <taxon>Shewanellaceae</taxon>
        <taxon>Shewanella</taxon>
    </lineage>
</organism>
<gene>
    <name evidence="3" type="ORF">EKG38_04610</name>
</gene>
<comment type="similarity">
    <text evidence="1">Belongs to the universal stress protein A family.</text>
</comment>
<feature type="domain" description="UspA" evidence="2">
    <location>
        <begin position="4"/>
        <end position="143"/>
    </location>
</feature>
<dbReference type="AlphaFoldDB" id="A0A3S0RZH7"/>
<dbReference type="PANTHER" id="PTHR46268">
    <property type="entry name" value="STRESS RESPONSE PROTEIN NHAX"/>
    <property type="match status" value="1"/>
</dbReference>
<evidence type="ECO:0000256" key="1">
    <source>
        <dbReference type="ARBA" id="ARBA00008791"/>
    </source>
</evidence>
<keyword evidence="4" id="KW-1185">Reference proteome</keyword>
<name>A0A3S0RZH7_9GAMM</name>
<dbReference type="PANTHER" id="PTHR46268:SF22">
    <property type="entry name" value="SENSOR PROTEIN KDPD-RELATED"/>
    <property type="match status" value="1"/>
</dbReference>
<dbReference type="OrthoDB" id="9792500at2"/>
<dbReference type="InterPro" id="IPR006015">
    <property type="entry name" value="Universal_stress_UspA"/>
</dbReference>
<comment type="caution">
    <text evidence="3">The sequence shown here is derived from an EMBL/GenBank/DDBJ whole genome shotgun (WGS) entry which is preliminary data.</text>
</comment>
<evidence type="ECO:0000313" key="4">
    <source>
        <dbReference type="Proteomes" id="UP000267448"/>
    </source>
</evidence>